<dbReference type="Proteomes" id="UP001597237">
    <property type="component" value="Unassembled WGS sequence"/>
</dbReference>
<keyword evidence="2" id="KW-0472">Membrane</keyword>
<reference evidence="4" key="1">
    <citation type="journal article" date="2019" name="Int. J. Syst. Evol. Microbiol.">
        <title>The Global Catalogue of Microorganisms (GCM) 10K type strain sequencing project: providing services to taxonomists for standard genome sequencing and annotation.</title>
        <authorList>
            <consortium name="The Broad Institute Genomics Platform"/>
            <consortium name="The Broad Institute Genome Sequencing Center for Infectious Disease"/>
            <person name="Wu L."/>
            <person name="Ma J."/>
        </authorList>
    </citation>
    <scope>NUCLEOTIDE SEQUENCE [LARGE SCALE GENOMIC DNA]</scope>
    <source>
        <strain evidence="4">DFY28</strain>
    </source>
</reference>
<feature type="region of interest" description="Disordered" evidence="1">
    <location>
        <begin position="1"/>
        <end position="34"/>
    </location>
</feature>
<dbReference type="EMBL" id="JBHUEY010000001">
    <property type="protein sequence ID" value="MFD1782070.1"/>
    <property type="molecule type" value="Genomic_DNA"/>
</dbReference>
<evidence type="ECO:0000313" key="4">
    <source>
        <dbReference type="Proteomes" id="UP001597237"/>
    </source>
</evidence>
<keyword evidence="2" id="KW-0812">Transmembrane</keyword>
<name>A0ABW4MVZ7_9CAUL</name>
<accession>A0ABW4MVZ7</accession>
<gene>
    <name evidence="3" type="ORF">ACFSC0_01595</name>
</gene>
<comment type="caution">
    <text evidence="3">The sequence shown here is derived from an EMBL/GenBank/DDBJ whole genome shotgun (WGS) entry which is preliminary data.</text>
</comment>
<evidence type="ECO:0000256" key="2">
    <source>
        <dbReference type="SAM" id="Phobius"/>
    </source>
</evidence>
<keyword evidence="4" id="KW-1185">Reference proteome</keyword>
<proteinExistence type="predicted"/>
<feature type="transmembrane region" description="Helical" evidence="2">
    <location>
        <begin position="37"/>
        <end position="58"/>
    </location>
</feature>
<feature type="compositionally biased region" description="Basic and acidic residues" evidence="1">
    <location>
        <begin position="1"/>
        <end position="11"/>
    </location>
</feature>
<sequence length="104" mass="10425">MATERVTDRTDGLTSERTVERNEGGGTTYVERGGSGVGGVIIGIAVLALVAIIAFFLLNMNRQEAAETQAISGAASSVAESVGGAAESVGSAAENAAQSVNPNQ</sequence>
<evidence type="ECO:0000256" key="1">
    <source>
        <dbReference type="SAM" id="MobiDB-lite"/>
    </source>
</evidence>
<evidence type="ECO:0000313" key="3">
    <source>
        <dbReference type="EMBL" id="MFD1782070.1"/>
    </source>
</evidence>
<dbReference type="RefSeq" id="WP_377281101.1">
    <property type="nucleotide sequence ID" value="NZ_JBHRSI010000003.1"/>
</dbReference>
<organism evidence="3 4">
    <name type="scientific">Phenylobacterium terrae</name>
    <dbReference type="NCBI Taxonomy" id="2665495"/>
    <lineage>
        <taxon>Bacteria</taxon>
        <taxon>Pseudomonadati</taxon>
        <taxon>Pseudomonadota</taxon>
        <taxon>Alphaproteobacteria</taxon>
        <taxon>Caulobacterales</taxon>
        <taxon>Caulobacteraceae</taxon>
        <taxon>Phenylobacterium</taxon>
    </lineage>
</organism>
<keyword evidence="2" id="KW-1133">Transmembrane helix</keyword>
<protein>
    <submittedName>
        <fullName evidence="3">Uncharacterized protein</fullName>
    </submittedName>
</protein>